<evidence type="ECO:0000313" key="1">
    <source>
        <dbReference type="EMBL" id="MEY8038690.1"/>
    </source>
</evidence>
<dbReference type="Pfam" id="PF12840">
    <property type="entry name" value="HTH_20"/>
    <property type="match status" value="1"/>
</dbReference>
<dbReference type="PANTHER" id="PTHR43132">
    <property type="entry name" value="ARSENICAL RESISTANCE OPERON REPRESSOR ARSR-RELATED"/>
    <property type="match status" value="1"/>
</dbReference>
<organism evidence="1 2">
    <name type="scientific">Saccharopolyspora cebuensis</name>
    <dbReference type="NCBI Taxonomy" id="418759"/>
    <lineage>
        <taxon>Bacteria</taxon>
        <taxon>Bacillati</taxon>
        <taxon>Actinomycetota</taxon>
        <taxon>Actinomycetes</taxon>
        <taxon>Pseudonocardiales</taxon>
        <taxon>Pseudonocardiaceae</taxon>
        <taxon>Saccharopolyspora</taxon>
    </lineage>
</organism>
<dbReference type="InterPro" id="IPR036390">
    <property type="entry name" value="WH_DNA-bd_sf"/>
</dbReference>
<dbReference type="InterPro" id="IPR011991">
    <property type="entry name" value="ArsR-like_HTH"/>
</dbReference>
<protein>
    <submittedName>
        <fullName evidence="1">Helix-turn-helix domain-containing protein</fullName>
    </submittedName>
</protein>
<dbReference type="RefSeq" id="WP_345361872.1">
    <property type="nucleotide sequence ID" value="NZ_BAABII010000006.1"/>
</dbReference>
<dbReference type="InterPro" id="IPR036388">
    <property type="entry name" value="WH-like_DNA-bd_sf"/>
</dbReference>
<dbReference type="PANTHER" id="PTHR43132:SF6">
    <property type="entry name" value="HTH-TYPE TRANSCRIPTIONAL REPRESSOR CZRA"/>
    <property type="match status" value="1"/>
</dbReference>
<reference evidence="1 2" key="1">
    <citation type="submission" date="2024-08" db="EMBL/GenBank/DDBJ databases">
        <title>Genome mining of Saccharopolyspora cebuensis PGLac3 from Nigerian medicinal plant.</title>
        <authorList>
            <person name="Ezeobiora C.E."/>
            <person name="Igbokwe N.H."/>
            <person name="Amin D.H."/>
            <person name="Mendie U.E."/>
        </authorList>
    </citation>
    <scope>NUCLEOTIDE SEQUENCE [LARGE SCALE GENOMIC DNA]</scope>
    <source>
        <strain evidence="1 2">PGLac3</strain>
    </source>
</reference>
<name>A0ABV4CC58_9PSEU</name>
<accession>A0ABV4CC58</accession>
<sequence length="327" mass="36104">MLRIQFTATDILRTRIAAEPHPLWELALSLHVLRGGPNRPEQRAWRRQVRARLHEAGMARRLRLLADLVPAKGDFPDFLTPGVGVELDEGLELVRGTGRGRLREDLTRTFAGRTAPPWARSLAHGDRDSLVALSGTLRDYFDVAVRPHWRQVHHRVAADRGRRSHHLTGGGVEQLFASLPEPIRWRWPVLETNYPEDRTLHLGGRGLTLIPTYFGFGNPLTFIDPGLPPVLVYPVGATPERPDAGAAKRLAALLGHTRARVLLALGTPRTTSELSQRIEASLASASQHTAVLREAGLVSSTRLGRAVLHCRTSLGDRLVADGEVSPR</sequence>
<gene>
    <name evidence="1" type="ORF">AB8O55_04715</name>
</gene>
<dbReference type="Proteomes" id="UP001564626">
    <property type="component" value="Unassembled WGS sequence"/>
</dbReference>
<proteinExistence type="predicted"/>
<keyword evidence="2" id="KW-1185">Reference proteome</keyword>
<comment type="caution">
    <text evidence="1">The sequence shown here is derived from an EMBL/GenBank/DDBJ whole genome shotgun (WGS) entry which is preliminary data.</text>
</comment>
<dbReference type="CDD" id="cd00090">
    <property type="entry name" value="HTH_ARSR"/>
    <property type="match status" value="1"/>
</dbReference>
<dbReference type="InterPro" id="IPR051011">
    <property type="entry name" value="Metal_resp_trans_reg"/>
</dbReference>
<dbReference type="Gene3D" id="1.10.10.10">
    <property type="entry name" value="Winged helix-like DNA-binding domain superfamily/Winged helix DNA-binding domain"/>
    <property type="match status" value="1"/>
</dbReference>
<evidence type="ECO:0000313" key="2">
    <source>
        <dbReference type="Proteomes" id="UP001564626"/>
    </source>
</evidence>
<dbReference type="SUPFAM" id="SSF46785">
    <property type="entry name" value="Winged helix' DNA-binding domain"/>
    <property type="match status" value="1"/>
</dbReference>
<dbReference type="EMBL" id="JBGEHV010000005">
    <property type="protein sequence ID" value="MEY8038690.1"/>
    <property type="molecule type" value="Genomic_DNA"/>
</dbReference>